<dbReference type="Gene3D" id="3.90.1720.10">
    <property type="entry name" value="endopeptidase domain like (from Nostoc punctiforme)"/>
    <property type="match status" value="1"/>
</dbReference>
<reference evidence="9 10" key="1">
    <citation type="submission" date="2020-02" db="EMBL/GenBank/DDBJ databases">
        <authorList>
            <person name="Brisse S."/>
        </authorList>
    </citation>
    <scope>NUCLEOTIDE SEQUENCE [LARGE SCALE GENOMIC DNA]</scope>
    <source>
        <strain evidence="9">CIP107547</strain>
    </source>
</reference>
<keyword evidence="7" id="KW-0732">Signal</keyword>
<sequence>MTIRSSMSRRTTTKVMRGLIASGLSIAFLGATSPVVAEPANPSDTEIASADSQVGVAQGEVSKLVASVSNSDSEIAALELEMGGLREAVNKALVDLHDAQSSAERARQGVTVARKKLDDIQAEILKAQKTLDEISRSAYRQGAVPSGVAGVSGKATSEETLDRQTFLRTNAQKQREAVDALDRLRTEQANEESRLREVKNLAEKRESEAESAKASAQQAIDSSNSKLEENLRKRAELISKREEAQRGLDSARGNADSLRQQRSEYEEYKRAEEARKKAEAEAAAAEKARQEAEAARKAKEEAARIAAEAARKAADEAARKVAAEKAEKARQDAEKAAEAAQAQAEAERQASENRRSTANDSARAAAALIEAATPNHASLDDPYDSNNQDGNYIAAVENEDNDSSILDDLDVAQVDSMEDISEKASALVENASRSEKIEIVISRAMAYIGTPYAWGGGNASGPTQGIRDGGVADSFGDFNKIGFDCSGLTLYAFAGVGIALPHYTGYQYQKGTKVDPSNMQRGDLIFYGPNAEYHVAIYLGDGTMIEAPQSGSSVKVSPVRWSGMSPYAVRLI</sequence>
<dbReference type="Proteomes" id="UP000480222">
    <property type="component" value="Unassembled WGS sequence"/>
</dbReference>
<feature type="domain" description="NlpC/P60" evidence="8">
    <location>
        <begin position="434"/>
        <end position="572"/>
    </location>
</feature>
<accession>A0A811G5C8</accession>
<dbReference type="InterPro" id="IPR051794">
    <property type="entry name" value="PG_Endopeptidase_C40"/>
</dbReference>
<dbReference type="Pfam" id="PF00877">
    <property type="entry name" value="NLPC_P60"/>
    <property type="match status" value="1"/>
</dbReference>
<dbReference type="AlphaFoldDB" id="A0A811G5C8"/>
<gene>
    <name evidence="9" type="ORF">CIP107547_01469</name>
</gene>
<evidence type="ECO:0000256" key="6">
    <source>
        <dbReference type="SAM" id="MobiDB-lite"/>
    </source>
</evidence>
<dbReference type="InterPro" id="IPR000064">
    <property type="entry name" value="NLP_P60_dom"/>
</dbReference>
<feature type="compositionally biased region" description="Basic and acidic residues" evidence="6">
    <location>
        <begin position="345"/>
        <end position="357"/>
    </location>
</feature>
<dbReference type="GO" id="GO:0006508">
    <property type="term" value="P:proteolysis"/>
    <property type="evidence" value="ECO:0007669"/>
    <property type="project" value="UniProtKB-KW"/>
</dbReference>
<feature type="region of interest" description="Disordered" evidence="6">
    <location>
        <begin position="145"/>
        <end position="164"/>
    </location>
</feature>
<evidence type="ECO:0000313" key="9">
    <source>
        <dbReference type="EMBL" id="CAB0605380.1"/>
    </source>
</evidence>
<evidence type="ECO:0000256" key="3">
    <source>
        <dbReference type="ARBA" id="ARBA00022801"/>
    </source>
</evidence>
<evidence type="ECO:0000256" key="5">
    <source>
        <dbReference type="SAM" id="Coils"/>
    </source>
</evidence>
<dbReference type="EMBL" id="CADDAV010000018">
    <property type="protein sequence ID" value="CAB0605380.1"/>
    <property type="molecule type" value="Genomic_DNA"/>
</dbReference>
<feature type="region of interest" description="Disordered" evidence="6">
    <location>
        <begin position="242"/>
        <end position="362"/>
    </location>
</feature>
<dbReference type="InterPro" id="IPR038765">
    <property type="entry name" value="Papain-like_cys_pep_sf"/>
</dbReference>
<dbReference type="PROSITE" id="PS51935">
    <property type="entry name" value="NLPC_P60"/>
    <property type="match status" value="1"/>
</dbReference>
<comment type="similarity">
    <text evidence="1">Belongs to the peptidase C40 family.</text>
</comment>
<dbReference type="PANTHER" id="PTHR47359">
    <property type="entry name" value="PEPTIDOGLYCAN DL-ENDOPEPTIDASE CWLO"/>
    <property type="match status" value="1"/>
</dbReference>
<dbReference type="PANTHER" id="PTHR47359:SF3">
    <property type="entry name" value="NLP_P60 DOMAIN-CONTAINING PROTEIN-RELATED"/>
    <property type="match status" value="1"/>
</dbReference>
<feature type="compositionally biased region" description="Basic and acidic residues" evidence="6">
    <location>
        <begin position="202"/>
        <end position="211"/>
    </location>
</feature>
<dbReference type="NCBIfam" id="NF046048">
    <property type="entry name" value="NlpC_P60_DIP1281"/>
    <property type="match status" value="1"/>
</dbReference>
<name>A0A811G5C8_CORDP</name>
<dbReference type="GO" id="GO:0008234">
    <property type="term" value="F:cysteine-type peptidase activity"/>
    <property type="evidence" value="ECO:0007669"/>
    <property type="project" value="UniProtKB-KW"/>
</dbReference>
<comment type="caution">
    <text evidence="9">The sequence shown here is derived from an EMBL/GenBank/DDBJ whole genome shotgun (WGS) entry which is preliminary data.</text>
</comment>
<evidence type="ECO:0000259" key="8">
    <source>
        <dbReference type="PROSITE" id="PS51935"/>
    </source>
</evidence>
<dbReference type="SUPFAM" id="SSF54001">
    <property type="entry name" value="Cysteine proteinases"/>
    <property type="match status" value="1"/>
</dbReference>
<feature type="coiled-coil region" evidence="5">
    <location>
        <begin position="103"/>
        <end position="137"/>
    </location>
</feature>
<feature type="region of interest" description="Disordered" evidence="6">
    <location>
        <begin position="202"/>
        <end position="227"/>
    </location>
</feature>
<evidence type="ECO:0000313" key="10">
    <source>
        <dbReference type="Proteomes" id="UP000480222"/>
    </source>
</evidence>
<evidence type="ECO:0000256" key="1">
    <source>
        <dbReference type="ARBA" id="ARBA00007074"/>
    </source>
</evidence>
<feature type="compositionally biased region" description="Basic and acidic residues" evidence="6">
    <location>
        <begin position="259"/>
        <end position="337"/>
    </location>
</feature>
<feature type="chain" id="PRO_5032577249" evidence="7">
    <location>
        <begin position="38"/>
        <end position="572"/>
    </location>
</feature>
<feature type="signal peptide" evidence="7">
    <location>
        <begin position="1"/>
        <end position="37"/>
    </location>
</feature>
<keyword evidence="4" id="KW-0788">Thiol protease</keyword>
<keyword evidence="5" id="KW-0175">Coiled coil</keyword>
<keyword evidence="2" id="KW-0645">Protease</keyword>
<evidence type="ECO:0000256" key="2">
    <source>
        <dbReference type="ARBA" id="ARBA00022670"/>
    </source>
</evidence>
<proteinExistence type="inferred from homology"/>
<protein>
    <submittedName>
        <fullName evidence="9">Hydrolase</fullName>
    </submittedName>
</protein>
<dbReference type="RefSeq" id="WP_070799044.1">
    <property type="nucleotide sequence ID" value="NZ_CP040520.1"/>
</dbReference>
<keyword evidence="3 9" id="KW-0378">Hydrolase</keyword>
<evidence type="ECO:0000256" key="7">
    <source>
        <dbReference type="SAM" id="SignalP"/>
    </source>
</evidence>
<organism evidence="9 10">
    <name type="scientific">Corynebacterium diphtheriae</name>
    <dbReference type="NCBI Taxonomy" id="1717"/>
    <lineage>
        <taxon>Bacteria</taxon>
        <taxon>Bacillati</taxon>
        <taxon>Actinomycetota</taxon>
        <taxon>Actinomycetes</taxon>
        <taxon>Mycobacteriales</taxon>
        <taxon>Corynebacteriaceae</taxon>
        <taxon>Corynebacterium</taxon>
    </lineage>
</organism>
<evidence type="ECO:0000256" key="4">
    <source>
        <dbReference type="ARBA" id="ARBA00022807"/>
    </source>
</evidence>